<dbReference type="SMART" id="SM00850">
    <property type="entry name" value="LytTR"/>
    <property type="match status" value="1"/>
</dbReference>
<dbReference type="RefSeq" id="WP_243282352.1">
    <property type="nucleotide sequence ID" value="NZ_BQNJ01000001.1"/>
</dbReference>
<feature type="modified residue" description="4-aspartylphosphate" evidence="3">
    <location>
        <position position="62"/>
    </location>
</feature>
<organism evidence="6 7">
    <name type="scientific">Hungatella hathewayi</name>
    <dbReference type="NCBI Taxonomy" id="154046"/>
    <lineage>
        <taxon>Bacteria</taxon>
        <taxon>Bacillati</taxon>
        <taxon>Bacillota</taxon>
        <taxon>Clostridia</taxon>
        <taxon>Lachnospirales</taxon>
        <taxon>Lachnospiraceae</taxon>
        <taxon>Hungatella</taxon>
    </lineage>
</organism>
<dbReference type="Proteomes" id="UP001055091">
    <property type="component" value="Unassembled WGS sequence"/>
</dbReference>
<dbReference type="AlphaFoldDB" id="A0AA37JFB9"/>
<evidence type="ECO:0000313" key="7">
    <source>
        <dbReference type="Proteomes" id="UP001055091"/>
    </source>
</evidence>
<proteinExistence type="predicted"/>
<accession>A0AA37JFB9</accession>
<comment type="function">
    <text evidence="2">May play the central regulatory role in sporulation. It may be an element of the effector pathway responsible for the activation of sporulation genes in response to nutritional stress. Spo0A may act in concert with spo0H (a sigma factor) to control the expression of some genes that are critical to the sporulation process.</text>
</comment>
<gene>
    <name evidence="6" type="ORF">CE91St55_25110</name>
</gene>
<dbReference type="PANTHER" id="PTHR37299">
    <property type="entry name" value="TRANSCRIPTIONAL REGULATOR-RELATED"/>
    <property type="match status" value="1"/>
</dbReference>
<evidence type="ECO:0000256" key="1">
    <source>
        <dbReference type="ARBA" id="ARBA00018672"/>
    </source>
</evidence>
<dbReference type="GO" id="GO:0003677">
    <property type="term" value="F:DNA binding"/>
    <property type="evidence" value="ECO:0007669"/>
    <property type="project" value="UniProtKB-KW"/>
</dbReference>
<dbReference type="InterPro" id="IPR001789">
    <property type="entry name" value="Sig_transdc_resp-reg_receiver"/>
</dbReference>
<comment type="caution">
    <text evidence="6">The sequence shown here is derived from an EMBL/GenBank/DDBJ whole genome shotgun (WGS) entry which is preliminary data.</text>
</comment>
<dbReference type="SMART" id="SM00448">
    <property type="entry name" value="REC"/>
    <property type="match status" value="1"/>
</dbReference>
<dbReference type="Gene3D" id="2.40.50.1020">
    <property type="entry name" value="LytTr DNA-binding domain"/>
    <property type="match status" value="1"/>
</dbReference>
<dbReference type="Pfam" id="PF00072">
    <property type="entry name" value="Response_reg"/>
    <property type="match status" value="1"/>
</dbReference>
<reference evidence="6" key="1">
    <citation type="submission" date="2022-01" db="EMBL/GenBank/DDBJ databases">
        <title>Novel bile acid biosynthetic pathways are enriched in the microbiome of centenarians.</title>
        <authorList>
            <person name="Sato Y."/>
            <person name="Atarashi K."/>
            <person name="Plichta R.D."/>
            <person name="Arai Y."/>
            <person name="Sasajima S."/>
            <person name="Kearney M.S."/>
            <person name="Suda W."/>
            <person name="Takeshita K."/>
            <person name="Sasaki T."/>
            <person name="Okamoto S."/>
            <person name="Skelly N.A."/>
            <person name="Okamura Y."/>
            <person name="Vlamakis H."/>
            <person name="Li Y."/>
            <person name="Tanoue T."/>
            <person name="Takei H."/>
            <person name="Nittono H."/>
            <person name="Narushima S."/>
            <person name="Irie J."/>
            <person name="Itoh H."/>
            <person name="Moriya K."/>
            <person name="Sugiura Y."/>
            <person name="Suematsu M."/>
            <person name="Moritoki N."/>
            <person name="Shibata S."/>
            <person name="Littman R.D."/>
            <person name="Fischbach A.M."/>
            <person name="Uwamino Y."/>
            <person name="Inoue T."/>
            <person name="Honda A."/>
            <person name="Hattori M."/>
            <person name="Murai T."/>
            <person name="Xavier J.R."/>
            <person name="Hirose N."/>
            <person name="Honda K."/>
        </authorList>
    </citation>
    <scope>NUCLEOTIDE SEQUENCE</scope>
    <source>
        <strain evidence="6">CE91-St55</strain>
    </source>
</reference>
<dbReference type="Pfam" id="PF04397">
    <property type="entry name" value="LytTR"/>
    <property type="match status" value="1"/>
</dbReference>
<feature type="domain" description="HTH LytTR-type" evidence="5">
    <location>
        <begin position="142"/>
        <end position="235"/>
    </location>
</feature>
<dbReference type="GO" id="GO:0000156">
    <property type="term" value="F:phosphorelay response regulator activity"/>
    <property type="evidence" value="ECO:0007669"/>
    <property type="project" value="InterPro"/>
</dbReference>
<evidence type="ECO:0000313" key="6">
    <source>
        <dbReference type="EMBL" id="GKH00530.1"/>
    </source>
</evidence>
<evidence type="ECO:0000256" key="3">
    <source>
        <dbReference type="PROSITE-ProRule" id="PRU00169"/>
    </source>
</evidence>
<keyword evidence="3" id="KW-0597">Phosphoprotein</keyword>
<dbReference type="Gene3D" id="3.40.50.2300">
    <property type="match status" value="1"/>
</dbReference>
<evidence type="ECO:0000256" key="2">
    <source>
        <dbReference type="ARBA" id="ARBA00024867"/>
    </source>
</evidence>
<dbReference type="PROSITE" id="PS50930">
    <property type="entry name" value="HTH_LYTTR"/>
    <property type="match status" value="1"/>
</dbReference>
<dbReference type="InterPro" id="IPR011006">
    <property type="entry name" value="CheY-like_superfamily"/>
</dbReference>
<dbReference type="SUPFAM" id="SSF52172">
    <property type="entry name" value="CheY-like"/>
    <property type="match status" value="1"/>
</dbReference>
<name>A0AA37JFB9_9FIRM</name>
<dbReference type="PROSITE" id="PS50110">
    <property type="entry name" value="RESPONSE_REGULATORY"/>
    <property type="match status" value="1"/>
</dbReference>
<protein>
    <recommendedName>
        <fullName evidence="1">Stage 0 sporulation protein A homolog</fullName>
    </recommendedName>
</protein>
<dbReference type="PANTHER" id="PTHR37299:SF1">
    <property type="entry name" value="STAGE 0 SPORULATION PROTEIN A HOMOLOG"/>
    <property type="match status" value="1"/>
</dbReference>
<feature type="domain" description="Response regulatory" evidence="4">
    <location>
        <begin position="6"/>
        <end position="125"/>
    </location>
</feature>
<dbReference type="EMBL" id="BQNJ01000001">
    <property type="protein sequence ID" value="GKH00530.1"/>
    <property type="molecule type" value="Genomic_DNA"/>
</dbReference>
<evidence type="ECO:0000259" key="5">
    <source>
        <dbReference type="PROSITE" id="PS50930"/>
    </source>
</evidence>
<keyword evidence="6" id="KW-0238">DNA-binding</keyword>
<dbReference type="InterPro" id="IPR007492">
    <property type="entry name" value="LytTR_DNA-bd_dom"/>
</dbReference>
<sequence length="241" mass="27595">MIQLVRIAVCDDEPAFAERVKILIEAECRGLGVSAEVSLYTDSGMLAYDIGEKRYFDMLFLDIEMPGLSGMELADLIKDSLPQALVSFITSHTKYAVKSFELSIFRYIPKAEVENCLPMAVSDGIRLLSWKVKECYVVETPRQIIKVAVSDILYIYKKQKYSVMVLEDGEIPVRKALGQLKEELDREEFLMIERGYVINLYHVWKMEGTSVVLDNKTVLPVSQNHAKEVRETITGFFRRHL</sequence>
<dbReference type="InterPro" id="IPR046947">
    <property type="entry name" value="LytR-like"/>
</dbReference>
<evidence type="ECO:0000259" key="4">
    <source>
        <dbReference type="PROSITE" id="PS50110"/>
    </source>
</evidence>